<evidence type="ECO:0000313" key="3">
    <source>
        <dbReference type="Proteomes" id="UP000054937"/>
    </source>
</evidence>
<reference evidence="2 3" key="1">
    <citation type="journal article" date="2015" name="Sci. Rep.">
        <title>Genome of the facultative scuticociliatosis pathogen Pseudocohnilembus persalinus provides insight into its virulence through horizontal gene transfer.</title>
        <authorList>
            <person name="Xiong J."/>
            <person name="Wang G."/>
            <person name="Cheng J."/>
            <person name="Tian M."/>
            <person name="Pan X."/>
            <person name="Warren A."/>
            <person name="Jiang C."/>
            <person name="Yuan D."/>
            <person name="Miao W."/>
        </authorList>
    </citation>
    <scope>NUCLEOTIDE SEQUENCE [LARGE SCALE GENOMIC DNA]</scope>
    <source>
        <strain evidence="2">36N120E</strain>
    </source>
</reference>
<name>A0A0V0QKB4_PSEPJ</name>
<evidence type="ECO:0000313" key="2">
    <source>
        <dbReference type="EMBL" id="KRX02572.1"/>
    </source>
</evidence>
<dbReference type="Proteomes" id="UP000054937">
    <property type="component" value="Unassembled WGS sequence"/>
</dbReference>
<sequence length="221" mass="26410">MDSYFTAITLLGLRDQNLPPFKEARLKRYKSIKKMVELIDTAGKLAPKVPVEAFQLNPMDPEWDDDMNYPTIEHGKFVWQGAAFGFNLFLYAYNYNNMTANIRLRSMRYLFPVFSVAIFGNIYWEYKSQLTKVNLFDEYIQLRAKELVSQNEYLFEHEDFKRFVWWFEDYKETLSRVHRQANNHESSDFKDSELILQDFISRYSNPALNQPLNPIERANFF</sequence>
<dbReference type="OMA" id="QANNHES"/>
<evidence type="ECO:0000256" key="1">
    <source>
        <dbReference type="SAM" id="Phobius"/>
    </source>
</evidence>
<dbReference type="EMBL" id="LDAU01000154">
    <property type="protein sequence ID" value="KRX02572.1"/>
    <property type="molecule type" value="Genomic_DNA"/>
</dbReference>
<keyword evidence="3" id="KW-1185">Reference proteome</keyword>
<proteinExistence type="predicted"/>
<keyword evidence="1" id="KW-0472">Membrane</keyword>
<gene>
    <name evidence="2" type="ORF">PPERSA_11912</name>
</gene>
<accession>A0A0V0QKB4</accession>
<organism evidence="2 3">
    <name type="scientific">Pseudocohnilembus persalinus</name>
    <name type="common">Ciliate</name>
    <dbReference type="NCBI Taxonomy" id="266149"/>
    <lineage>
        <taxon>Eukaryota</taxon>
        <taxon>Sar</taxon>
        <taxon>Alveolata</taxon>
        <taxon>Ciliophora</taxon>
        <taxon>Intramacronucleata</taxon>
        <taxon>Oligohymenophorea</taxon>
        <taxon>Scuticociliatia</taxon>
        <taxon>Philasterida</taxon>
        <taxon>Pseudocohnilembidae</taxon>
        <taxon>Pseudocohnilembus</taxon>
    </lineage>
</organism>
<dbReference type="AlphaFoldDB" id="A0A0V0QKB4"/>
<keyword evidence="1" id="KW-1133">Transmembrane helix</keyword>
<feature type="transmembrane region" description="Helical" evidence="1">
    <location>
        <begin position="107"/>
        <end position="124"/>
    </location>
</feature>
<dbReference type="OrthoDB" id="304552at2759"/>
<protein>
    <submittedName>
        <fullName evidence="2">Uncharacterized protein</fullName>
    </submittedName>
</protein>
<keyword evidence="1" id="KW-0812">Transmembrane</keyword>
<dbReference type="InParanoid" id="A0A0V0QKB4"/>
<feature type="transmembrane region" description="Helical" evidence="1">
    <location>
        <begin position="77"/>
        <end position="95"/>
    </location>
</feature>
<comment type="caution">
    <text evidence="2">The sequence shown here is derived from an EMBL/GenBank/DDBJ whole genome shotgun (WGS) entry which is preliminary data.</text>
</comment>